<dbReference type="Pfam" id="PF13175">
    <property type="entry name" value="AAA_15"/>
    <property type="match status" value="1"/>
</dbReference>
<dbReference type="InterPro" id="IPR022532">
    <property type="entry name" value="DUF3696"/>
</dbReference>
<dbReference type="InterPro" id="IPR051396">
    <property type="entry name" value="Bact_Antivir_Def_Nuclease"/>
</dbReference>
<dbReference type="PANTHER" id="PTHR43581:SF2">
    <property type="entry name" value="EXCINUCLEASE ATPASE SUBUNIT"/>
    <property type="match status" value="1"/>
</dbReference>
<dbReference type="EMBL" id="CP071060">
    <property type="protein sequence ID" value="QSI76353.1"/>
    <property type="molecule type" value="Genomic_DNA"/>
</dbReference>
<dbReference type="Pfam" id="PF13304">
    <property type="entry name" value="AAA_21"/>
    <property type="match status" value="1"/>
</dbReference>
<evidence type="ECO:0000259" key="2">
    <source>
        <dbReference type="Pfam" id="PF13175"/>
    </source>
</evidence>
<evidence type="ECO:0000259" key="1">
    <source>
        <dbReference type="Pfam" id="PF12476"/>
    </source>
</evidence>
<dbReference type="InterPro" id="IPR003959">
    <property type="entry name" value="ATPase_AAA_core"/>
</dbReference>
<gene>
    <name evidence="4" type="ORF">JY500_18080</name>
</gene>
<keyword evidence="5" id="KW-1185">Reference proteome</keyword>
<dbReference type="InterPro" id="IPR027417">
    <property type="entry name" value="P-loop_NTPase"/>
</dbReference>
<dbReference type="PANTHER" id="PTHR43581">
    <property type="entry name" value="ATP/GTP PHOSPHATASE"/>
    <property type="match status" value="1"/>
</dbReference>
<evidence type="ECO:0000259" key="3">
    <source>
        <dbReference type="Pfam" id="PF13304"/>
    </source>
</evidence>
<dbReference type="Gene3D" id="3.40.50.300">
    <property type="entry name" value="P-loop containing nucleotide triphosphate hydrolases"/>
    <property type="match status" value="2"/>
</dbReference>
<dbReference type="PIRSF" id="PIRSF034888">
    <property type="entry name" value="P-loop_UCP034888"/>
    <property type="match status" value="1"/>
</dbReference>
<feature type="domain" description="ATPase AAA-type core" evidence="3">
    <location>
        <begin position="232"/>
        <end position="314"/>
    </location>
</feature>
<evidence type="ECO:0000313" key="4">
    <source>
        <dbReference type="EMBL" id="QSI76353.1"/>
    </source>
</evidence>
<accession>A0ABX7M591</accession>
<dbReference type="Pfam" id="PF12476">
    <property type="entry name" value="DUF3696"/>
    <property type="match status" value="1"/>
</dbReference>
<proteinExistence type="predicted"/>
<organism evidence="4 5">
    <name type="scientific">Niveibacterium microcysteis</name>
    <dbReference type="NCBI Taxonomy" id="2811415"/>
    <lineage>
        <taxon>Bacteria</taxon>
        <taxon>Pseudomonadati</taxon>
        <taxon>Pseudomonadota</taxon>
        <taxon>Betaproteobacteria</taxon>
        <taxon>Rhodocyclales</taxon>
        <taxon>Rhodocyclaceae</taxon>
        <taxon>Niveibacterium</taxon>
    </lineage>
</organism>
<protein>
    <submittedName>
        <fullName evidence="4">DUF3696 domain-containing protein</fullName>
    </submittedName>
</protein>
<dbReference type="Proteomes" id="UP000663570">
    <property type="component" value="Chromosome"/>
</dbReference>
<feature type="domain" description="Endonuclease GajA/Old nuclease/RecF-like AAA" evidence="2">
    <location>
        <begin position="1"/>
        <end position="47"/>
    </location>
</feature>
<evidence type="ECO:0000313" key="5">
    <source>
        <dbReference type="Proteomes" id="UP000663570"/>
    </source>
</evidence>
<dbReference type="InterPro" id="IPR014592">
    <property type="entry name" value="P-loop_UCP034888"/>
</dbReference>
<sequence>MLDSFELRNFKSARDLKVRLAPLTVLTGLNGSGKSTVLQAIALLKQSLRVGVLNQELLLRGPLVRLGRSEDVRFENAESDEISFVVRTPNGDIRLSSPTIPDRDILPLSYHGDIDDLVTQFEVGFQLIQADRITPVGHYEEASTSQRATGWLGCRGEYTVDFLSQNQSKRIPVGRLFPREHSSLSAELLNQVAPTESLLDQTSGWLQHLSPGVRPRAAGVELAEATSLRFSYTGTTVDSSSREHRPSNVGFGLTYCLPIIVACLAAENGALLLLENPEAHLHPRGQSALGQLLAQCAADGVQIIVETHSDHILNGIRIAAKQGDISSDDVAVHFFSRDIESGESSITSPILHANGRFSDWPEGFFDEWSRALDQLLDI</sequence>
<dbReference type="InterPro" id="IPR041685">
    <property type="entry name" value="AAA_GajA/Old/RecF-like"/>
</dbReference>
<dbReference type="SUPFAM" id="SSF52540">
    <property type="entry name" value="P-loop containing nucleoside triphosphate hydrolases"/>
    <property type="match status" value="1"/>
</dbReference>
<dbReference type="RefSeq" id="WP_206254060.1">
    <property type="nucleotide sequence ID" value="NZ_CP071060.1"/>
</dbReference>
<feature type="domain" description="DUF3696" evidence="1">
    <location>
        <begin position="325"/>
        <end position="375"/>
    </location>
</feature>
<reference evidence="4 5" key="1">
    <citation type="submission" date="2021-02" db="EMBL/GenBank/DDBJ databases">
        <title>Niveibacterium changnyeongensis HC41.</title>
        <authorList>
            <person name="Kang M."/>
        </authorList>
    </citation>
    <scope>NUCLEOTIDE SEQUENCE [LARGE SCALE GENOMIC DNA]</scope>
    <source>
        <strain evidence="4 5">HC41</strain>
    </source>
</reference>
<name>A0ABX7M591_9RHOO</name>